<accession>A0A1V4HZA6</accession>
<dbReference type="STRING" id="29421.B2M20_10330"/>
<name>A0A1V4HZA6_NITVU</name>
<evidence type="ECO:0000256" key="1">
    <source>
        <dbReference type="SAM" id="MobiDB-lite"/>
    </source>
</evidence>
<protein>
    <submittedName>
        <fullName evidence="2">Uncharacterized protein</fullName>
    </submittedName>
</protein>
<feature type="region of interest" description="Disordered" evidence="1">
    <location>
        <begin position="61"/>
        <end position="80"/>
    </location>
</feature>
<reference evidence="2 3" key="1">
    <citation type="submission" date="2017-02" db="EMBL/GenBank/DDBJ databases">
        <title>Genome sequence of the nitrite-oxidizing bacterium Nitrobacter vulgaris strain Ab1.</title>
        <authorList>
            <person name="Mellbye B.L."/>
            <person name="Davis E.W."/>
            <person name="Spieck E."/>
            <person name="Chang J.H."/>
            <person name="Bottomley P.J."/>
            <person name="Sayavedra-Soto L.A."/>
        </authorList>
    </citation>
    <scope>NUCLEOTIDE SEQUENCE [LARGE SCALE GENOMIC DNA]</scope>
    <source>
        <strain evidence="2 3">Ab1</strain>
    </source>
</reference>
<dbReference type="AlphaFoldDB" id="A0A1V4HZA6"/>
<comment type="caution">
    <text evidence="2">The sequence shown here is derived from an EMBL/GenBank/DDBJ whole genome shotgun (WGS) entry which is preliminary data.</text>
</comment>
<evidence type="ECO:0000313" key="3">
    <source>
        <dbReference type="Proteomes" id="UP000189940"/>
    </source>
</evidence>
<dbReference type="RefSeq" id="WP_079446940.1">
    <property type="nucleotide sequence ID" value="NZ_MWPQ01000040.1"/>
</dbReference>
<dbReference type="EMBL" id="MWPQ01000040">
    <property type="protein sequence ID" value="OPH82910.1"/>
    <property type="molecule type" value="Genomic_DNA"/>
</dbReference>
<gene>
    <name evidence="2" type="ORF">B2M20_10330</name>
</gene>
<sequence>MKRLDAANDNDAGKQIARTRQIWQPRTGRDLTDEDARQIMHNVTGFFGVLAEWSRAERLAAANDAAAPAKPNDGEVRHDR</sequence>
<evidence type="ECO:0000313" key="2">
    <source>
        <dbReference type="EMBL" id="OPH82910.1"/>
    </source>
</evidence>
<organism evidence="2 3">
    <name type="scientific">Nitrobacter vulgaris</name>
    <dbReference type="NCBI Taxonomy" id="29421"/>
    <lineage>
        <taxon>Bacteria</taxon>
        <taxon>Pseudomonadati</taxon>
        <taxon>Pseudomonadota</taxon>
        <taxon>Alphaproteobacteria</taxon>
        <taxon>Hyphomicrobiales</taxon>
        <taxon>Nitrobacteraceae</taxon>
        <taxon>Nitrobacter</taxon>
    </lineage>
</organism>
<dbReference type="Proteomes" id="UP000189940">
    <property type="component" value="Unassembled WGS sequence"/>
</dbReference>
<proteinExistence type="predicted"/>
<dbReference type="OrthoDB" id="8451154at2"/>
<feature type="compositionally biased region" description="Low complexity" evidence="1">
    <location>
        <begin position="61"/>
        <end position="71"/>
    </location>
</feature>
<keyword evidence="3" id="KW-1185">Reference proteome</keyword>